<dbReference type="Proteomes" id="UP000228755">
    <property type="component" value="Unassembled WGS sequence"/>
</dbReference>
<keyword evidence="2" id="KW-1185">Reference proteome</keyword>
<sequence length="291" mass="32244">MNKNTQQTAEFKYKSVMLTPSMAKELLAHNTHNRKVIQSRVNVWAESMKRGEWQFNGQPIVIAKDGTILDGQHRLLACVQSGATIPVLIIIGVEQDAQDTMDTGKARTLSDVLSLRGEKNATNLAALLTGLVKSEKYMLSAAFNGGSNYPVTNGECLEYLRQHPEVRDTVNIVKPASKNAYISQKCMGVLYTKFQEAGADYADDFLYKLSSGEGLLDGDPILTLRSTLKRIHDSVHGKPNYVFVAAIIIKTWNAFVNGKQLKILKYQLGGNKETFPVIEVPFETRFGGEES</sequence>
<dbReference type="InterPro" id="IPR036086">
    <property type="entry name" value="ParB/Sulfiredoxin_sf"/>
</dbReference>
<evidence type="ECO:0008006" key="3">
    <source>
        <dbReference type="Google" id="ProtNLM"/>
    </source>
</evidence>
<evidence type="ECO:0000313" key="2">
    <source>
        <dbReference type="Proteomes" id="UP000228755"/>
    </source>
</evidence>
<dbReference type="SUPFAM" id="SSF110849">
    <property type="entry name" value="ParB/Sulfiredoxin"/>
    <property type="match status" value="1"/>
</dbReference>
<name>A0A2M9HT52_9BIFI</name>
<dbReference type="OrthoDB" id="950695at2"/>
<comment type="caution">
    <text evidence="1">The sequence shown here is derived from an EMBL/GenBank/DDBJ whole genome shotgun (WGS) entry which is preliminary data.</text>
</comment>
<reference evidence="1 2" key="1">
    <citation type="submission" date="2017-11" db="EMBL/GenBank/DDBJ databases">
        <title>Draft genome sequences of strains TRE 1, TRE D, TRE H and TRI 7, isolated from tamarins, belonging to four potential novel Bifidobacterium species.</title>
        <authorList>
            <person name="Mattarelli P."/>
            <person name="Modesto M."/>
            <person name="Bonetti A."/>
            <person name="Puglisi E."/>
            <person name="Morelli L."/>
        </authorList>
    </citation>
    <scope>NUCLEOTIDE SEQUENCE [LARGE SCALE GENOMIC DNA]</scope>
    <source>
        <strain evidence="2">TRED</strain>
    </source>
</reference>
<dbReference type="AlphaFoldDB" id="A0A2M9HT52"/>
<proteinExistence type="predicted"/>
<accession>A0A2M9HT52</accession>
<dbReference type="RefSeq" id="WP_100495749.1">
    <property type="nucleotide sequence ID" value="NZ_PGLQ01000001.1"/>
</dbReference>
<protein>
    <recommendedName>
        <fullName evidence="3">ParB/Sulfiredoxin domain-containing protein</fullName>
    </recommendedName>
</protein>
<organism evidence="1 2">
    <name type="scientific">Bifidobacterium scaligerum</name>
    <dbReference type="NCBI Taxonomy" id="2052656"/>
    <lineage>
        <taxon>Bacteria</taxon>
        <taxon>Bacillati</taxon>
        <taxon>Actinomycetota</taxon>
        <taxon>Actinomycetes</taxon>
        <taxon>Bifidobacteriales</taxon>
        <taxon>Bifidobacteriaceae</taxon>
        <taxon>Bifidobacterium</taxon>
    </lineage>
</organism>
<dbReference type="EMBL" id="PGLQ01000001">
    <property type="protein sequence ID" value="PJM79979.1"/>
    <property type="molecule type" value="Genomic_DNA"/>
</dbReference>
<evidence type="ECO:0000313" key="1">
    <source>
        <dbReference type="EMBL" id="PJM79979.1"/>
    </source>
</evidence>
<dbReference type="Gene3D" id="3.90.1530.10">
    <property type="entry name" value="Conserved hypothetical protein from pyrococcus furiosus pfu- 392566-001, ParB domain"/>
    <property type="match status" value="1"/>
</dbReference>
<gene>
    <name evidence="1" type="ORF">CUU80_02260</name>
</gene>